<dbReference type="EMBL" id="JARK01001436">
    <property type="protein sequence ID" value="EYC02378.1"/>
    <property type="molecule type" value="Genomic_DNA"/>
</dbReference>
<gene>
    <name evidence="3" type="primary">Acey_s0100.g3261</name>
    <name evidence="3" type="ORF">Y032_0100g3261</name>
</gene>
<dbReference type="OrthoDB" id="5831138at2759"/>
<comment type="caution">
    <text evidence="3">The sequence shown here is derived from an EMBL/GenBank/DDBJ whole genome shotgun (WGS) entry which is preliminary data.</text>
</comment>
<name>A0A016TIG2_9BILA</name>
<sequence>MFFLAWLPFLNTQLQLSNGMVNVKWYRKESSKNIIVHAKSAHPMTMKCAIIRNMFKTAREVCSGEAERQESARLAAAIAHENGYVSRNRHRKAGSVNKSNDCCKKLLLCIPFISDRITNAINKCLLRAQLQDDVVLINIPNDNIRRQLVRNRLYDRTCNTENCVICAYGKNGDCIKTGVAYKIEYLSCHAFYIGETGRPLHVRINEHLASKRRESLVKPLGKHRREDHDGKDYDVACTILAHEPEISARKALEAFWISARNPRMNNRNEHISIASDLMPFLPLCEL</sequence>
<evidence type="ECO:0000256" key="1">
    <source>
        <dbReference type="SAM" id="SignalP"/>
    </source>
</evidence>
<evidence type="ECO:0000313" key="4">
    <source>
        <dbReference type="Proteomes" id="UP000024635"/>
    </source>
</evidence>
<keyword evidence="1" id="KW-0732">Signal</keyword>
<keyword evidence="4" id="KW-1185">Reference proteome</keyword>
<organism evidence="3 4">
    <name type="scientific">Ancylostoma ceylanicum</name>
    <dbReference type="NCBI Taxonomy" id="53326"/>
    <lineage>
        <taxon>Eukaryota</taxon>
        <taxon>Metazoa</taxon>
        <taxon>Ecdysozoa</taxon>
        <taxon>Nematoda</taxon>
        <taxon>Chromadorea</taxon>
        <taxon>Rhabditida</taxon>
        <taxon>Rhabditina</taxon>
        <taxon>Rhabditomorpha</taxon>
        <taxon>Strongyloidea</taxon>
        <taxon>Ancylostomatidae</taxon>
        <taxon>Ancylostomatinae</taxon>
        <taxon>Ancylostoma</taxon>
    </lineage>
</organism>
<dbReference type="PANTHER" id="PTHR21301:SF10">
    <property type="entry name" value="REVERSE TRANSCRIPTASE DOMAIN-CONTAINING PROTEIN"/>
    <property type="match status" value="1"/>
</dbReference>
<dbReference type="PANTHER" id="PTHR21301">
    <property type="entry name" value="REVERSE TRANSCRIPTASE"/>
    <property type="match status" value="1"/>
</dbReference>
<proteinExistence type="predicted"/>
<dbReference type="AlphaFoldDB" id="A0A016TIG2"/>
<feature type="chain" id="PRO_5001488030" description="Helix-turn-helix domain-containing protein" evidence="1">
    <location>
        <begin position="20"/>
        <end position="286"/>
    </location>
</feature>
<feature type="signal peptide" evidence="1">
    <location>
        <begin position="1"/>
        <end position="19"/>
    </location>
</feature>
<dbReference type="Pfam" id="PF26215">
    <property type="entry name" value="HTH_animal"/>
    <property type="match status" value="1"/>
</dbReference>
<feature type="domain" description="Helix-turn-helix" evidence="2">
    <location>
        <begin position="34"/>
        <end position="87"/>
    </location>
</feature>
<protein>
    <recommendedName>
        <fullName evidence="2">Helix-turn-helix domain-containing protein</fullName>
    </recommendedName>
</protein>
<evidence type="ECO:0000259" key="2">
    <source>
        <dbReference type="Pfam" id="PF26215"/>
    </source>
</evidence>
<reference evidence="4" key="1">
    <citation type="journal article" date="2015" name="Nat. Genet.">
        <title>The genome and transcriptome of the zoonotic hookworm Ancylostoma ceylanicum identify infection-specific gene families.</title>
        <authorList>
            <person name="Schwarz E.M."/>
            <person name="Hu Y."/>
            <person name="Antoshechkin I."/>
            <person name="Miller M.M."/>
            <person name="Sternberg P.W."/>
            <person name="Aroian R.V."/>
        </authorList>
    </citation>
    <scope>NUCLEOTIDE SEQUENCE</scope>
    <source>
        <strain evidence="4">HY135</strain>
    </source>
</reference>
<evidence type="ECO:0000313" key="3">
    <source>
        <dbReference type="EMBL" id="EYC02378.1"/>
    </source>
</evidence>
<dbReference type="Proteomes" id="UP000024635">
    <property type="component" value="Unassembled WGS sequence"/>
</dbReference>
<accession>A0A016TIG2</accession>
<dbReference type="InterPro" id="IPR058912">
    <property type="entry name" value="HTH_animal"/>
</dbReference>